<dbReference type="PANTHER" id="PTHR43304">
    <property type="entry name" value="PHYTOCHROME-LIKE PROTEIN CPH1"/>
    <property type="match status" value="1"/>
</dbReference>
<feature type="region of interest" description="Disordered" evidence="6">
    <location>
        <begin position="1"/>
        <end position="25"/>
    </location>
</feature>
<dbReference type="SMART" id="SM00388">
    <property type="entry name" value="HisKA"/>
    <property type="match status" value="1"/>
</dbReference>
<evidence type="ECO:0000256" key="1">
    <source>
        <dbReference type="ARBA" id="ARBA00000085"/>
    </source>
</evidence>
<evidence type="ECO:0000256" key="3">
    <source>
        <dbReference type="ARBA" id="ARBA00022553"/>
    </source>
</evidence>
<dbReference type="SUPFAM" id="SSF47384">
    <property type="entry name" value="Homodimeric domain of signal transducing histidine kinase"/>
    <property type="match status" value="1"/>
</dbReference>
<comment type="catalytic activity">
    <reaction evidence="1">
        <text>ATP + protein L-histidine = ADP + protein N-phospho-L-histidine.</text>
        <dbReference type="EC" id="2.7.13.3"/>
    </reaction>
</comment>
<evidence type="ECO:0000259" key="8">
    <source>
        <dbReference type="PROSITE" id="PS50113"/>
    </source>
</evidence>
<dbReference type="InterPro" id="IPR036097">
    <property type="entry name" value="HisK_dim/P_sf"/>
</dbReference>
<dbReference type="SMART" id="SM00086">
    <property type="entry name" value="PAC"/>
    <property type="match status" value="2"/>
</dbReference>
<proteinExistence type="predicted"/>
<dbReference type="Gene3D" id="3.30.450.20">
    <property type="entry name" value="PAS domain"/>
    <property type="match status" value="3"/>
</dbReference>
<evidence type="ECO:0000259" key="7">
    <source>
        <dbReference type="PROSITE" id="PS50112"/>
    </source>
</evidence>
<dbReference type="Pfam" id="PF08447">
    <property type="entry name" value="PAS_3"/>
    <property type="match status" value="1"/>
</dbReference>
<keyword evidence="5" id="KW-0418">Kinase</keyword>
<dbReference type="InterPro" id="IPR035965">
    <property type="entry name" value="PAS-like_dom_sf"/>
</dbReference>
<dbReference type="InterPro" id="IPR000014">
    <property type="entry name" value="PAS"/>
</dbReference>
<dbReference type="InterPro" id="IPR001610">
    <property type="entry name" value="PAC"/>
</dbReference>
<evidence type="ECO:0000256" key="2">
    <source>
        <dbReference type="ARBA" id="ARBA00012438"/>
    </source>
</evidence>
<feature type="domain" description="PAC" evidence="8">
    <location>
        <begin position="151"/>
        <end position="203"/>
    </location>
</feature>
<dbReference type="CDD" id="cd00082">
    <property type="entry name" value="HisKA"/>
    <property type="match status" value="1"/>
</dbReference>
<accession>A0A523USP1</accession>
<comment type="caution">
    <text evidence="9">The sequence shown here is derived from an EMBL/GenBank/DDBJ whole genome shotgun (WGS) entry which is preliminary data.</text>
</comment>
<dbReference type="SUPFAM" id="SSF55785">
    <property type="entry name" value="PYP-like sensor domain (PAS domain)"/>
    <property type="match status" value="2"/>
</dbReference>
<feature type="domain" description="PAC" evidence="8">
    <location>
        <begin position="280"/>
        <end position="334"/>
    </location>
</feature>
<dbReference type="Proteomes" id="UP000315525">
    <property type="component" value="Unassembled WGS sequence"/>
</dbReference>
<keyword evidence="3" id="KW-0597">Phosphoprotein</keyword>
<dbReference type="EMBL" id="SOJN01000080">
    <property type="protein sequence ID" value="TET45563.1"/>
    <property type="molecule type" value="Genomic_DNA"/>
</dbReference>
<evidence type="ECO:0000256" key="5">
    <source>
        <dbReference type="ARBA" id="ARBA00022777"/>
    </source>
</evidence>
<dbReference type="PROSITE" id="PS50113">
    <property type="entry name" value="PAC"/>
    <property type="match status" value="2"/>
</dbReference>
<dbReference type="InterPro" id="IPR052162">
    <property type="entry name" value="Sensor_kinase/Photoreceptor"/>
</dbReference>
<evidence type="ECO:0000313" key="10">
    <source>
        <dbReference type="Proteomes" id="UP000315525"/>
    </source>
</evidence>
<gene>
    <name evidence="9" type="ORF">E3J62_07330</name>
</gene>
<dbReference type="InterPro" id="IPR013655">
    <property type="entry name" value="PAS_fold_3"/>
</dbReference>
<dbReference type="PROSITE" id="PS50112">
    <property type="entry name" value="PAS"/>
    <property type="match status" value="1"/>
</dbReference>
<dbReference type="SMART" id="SM00091">
    <property type="entry name" value="PAS"/>
    <property type="match status" value="2"/>
</dbReference>
<dbReference type="PANTHER" id="PTHR43304:SF1">
    <property type="entry name" value="PAC DOMAIN-CONTAINING PROTEIN"/>
    <property type="match status" value="1"/>
</dbReference>
<sequence>MGNKAKTKKRVNGESANAKPRPTGVHLKGSGAKYRALFDTVWDGEVNARMITYEDELVILAAIRDITERKRPEVALQESEERYRILTETASAGIGIADENENLIFVNPAFAQMLGCSLDGLFGMNLSKLTDHKEFKRYQEQTHTRVKGDSSRYESRLICRDGSIKDADISASALTAADGSYEGTVAVVTNITERRKTEEALRQNKAMMEQAQSLVHVGSWMWNVKDNSFLMSAELCRIYGIPEGQQPGSIQAMIDKFIHPDDREYVQKASQAMTKNHAGERLVYRIIRPDEEVRWISSTQPDVSRVDEEGKPEVMLGAIRDITEWKKADEEEEKMEAQLRQWQKMEAVGRLAGGMAHDFNNLLTAIRGYPDLALVKLPEDHQAYQDVDHVREASIRAASLADQLLLFSRPHRVASRPVNLNKAIWDVSGCSSESSTRSTLSSPVLSRTSVL</sequence>
<protein>
    <recommendedName>
        <fullName evidence="2">histidine kinase</fullName>
        <ecNumber evidence="2">2.7.13.3</ecNumber>
    </recommendedName>
</protein>
<dbReference type="GO" id="GO:0000155">
    <property type="term" value="F:phosphorelay sensor kinase activity"/>
    <property type="evidence" value="ECO:0007669"/>
    <property type="project" value="InterPro"/>
</dbReference>
<evidence type="ECO:0000256" key="4">
    <source>
        <dbReference type="ARBA" id="ARBA00022679"/>
    </source>
</evidence>
<dbReference type="InterPro" id="IPR000700">
    <property type="entry name" value="PAS-assoc_C"/>
</dbReference>
<dbReference type="Pfam" id="PF00512">
    <property type="entry name" value="HisKA"/>
    <property type="match status" value="1"/>
</dbReference>
<dbReference type="EC" id="2.7.13.3" evidence="2"/>
<dbReference type="Pfam" id="PF13426">
    <property type="entry name" value="PAS_9"/>
    <property type="match status" value="1"/>
</dbReference>
<feature type="domain" description="PAS" evidence="7">
    <location>
        <begin position="79"/>
        <end position="149"/>
    </location>
</feature>
<organism evidence="9 10">
    <name type="scientific">candidate division TA06 bacterium</name>
    <dbReference type="NCBI Taxonomy" id="2250710"/>
    <lineage>
        <taxon>Bacteria</taxon>
        <taxon>Bacteria division TA06</taxon>
    </lineage>
</organism>
<dbReference type="Gene3D" id="1.10.287.130">
    <property type="match status" value="1"/>
</dbReference>
<dbReference type="Gene3D" id="2.10.70.100">
    <property type="match status" value="1"/>
</dbReference>
<dbReference type="CDD" id="cd00130">
    <property type="entry name" value="PAS"/>
    <property type="match status" value="2"/>
</dbReference>
<dbReference type="AlphaFoldDB" id="A0A523USP1"/>
<name>A0A523USP1_UNCT6</name>
<evidence type="ECO:0000256" key="6">
    <source>
        <dbReference type="SAM" id="MobiDB-lite"/>
    </source>
</evidence>
<dbReference type="InterPro" id="IPR003661">
    <property type="entry name" value="HisK_dim/P_dom"/>
</dbReference>
<feature type="compositionally biased region" description="Basic residues" evidence="6">
    <location>
        <begin position="1"/>
        <end position="10"/>
    </location>
</feature>
<dbReference type="NCBIfam" id="TIGR00229">
    <property type="entry name" value="sensory_box"/>
    <property type="match status" value="2"/>
</dbReference>
<keyword evidence="4" id="KW-0808">Transferase</keyword>
<reference evidence="9 10" key="1">
    <citation type="submission" date="2019-03" db="EMBL/GenBank/DDBJ databases">
        <title>Metabolic potential of uncultured bacteria and archaea associated with petroleum seepage in deep-sea sediments.</title>
        <authorList>
            <person name="Dong X."/>
            <person name="Hubert C."/>
        </authorList>
    </citation>
    <scope>NUCLEOTIDE SEQUENCE [LARGE SCALE GENOMIC DNA]</scope>
    <source>
        <strain evidence="9">E44_bin18</strain>
    </source>
</reference>
<evidence type="ECO:0000313" key="9">
    <source>
        <dbReference type="EMBL" id="TET45563.1"/>
    </source>
</evidence>